<evidence type="ECO:0000259" key="3">
    <source>
        <dbReference type="Pfam" id="PF08544"/>
    </source>
</evidence>
<dbReference type="InterPro" id="IPR013750">
    <property type="entry name" value="GHMP_kinase_C_dom"/>
</dbReference>
<reference evidence="4" key="1">
    <citation type="submission" date="2020-05" db="EMBL/GenBank/DDBJ databases">
        <title>Mycena genomes resolve the evolution of fungal bioluminescence.</title>
        <authorList>
            <person name="Tsai I.J."/>
        </authorList>
    </citation>
    <scope>NUCLEOTIDE SEQUENCE</scope>
    <source>
        <strain evidence="4">CCC161011</strain>
    </source>
</reference>
<evidence type="ECO:0000313" key="5">
    <source>
        <dbReference type="Proteomes" id="UP000620124"/>
    </source>
</evidence>
<dbReference type="PANTHER" id="PTHR10457:SF7">
    <property type="entry name" value="GALACTOKINASE-RELATED"/>
    <property type="match status" value="1"/>
</dbReference>
<organism evidence="4 5">
    <name type="scientific">Mycena venus</name>
    <dbReference type="NCBI Taxonomy" id="2733690"/>
    <lineage>
        <taxon>Eukaryota</taxon>
        <taxon>Fungi</taxon>
        <taxon>Dikarya</taxon>
        <taxon>Basidiomycota</taxon>
        <taxon>Agaricomycotina</taxon>
        <taxon>Agaricomycetes</taxon>
        <taxon>Agaricomycetidae</taxon>
        <taxon>Agaricales</taxon>
        <taxon>Marasmiineae</taxon>
        <taxon>Mycenaceae</taxon>
        <taxon>Mycena</taxon>
    </lineage>
</organism>
<dbReference type="GO" id="GO:0005829">
    <property type="term" value="C:cytosol"/>
    <property type="evidence" value="ECO:0007669"/>
    <property type="project" value="TreeGrafter"/>
</dbReference>
<dbReference type="AlphaFoldDB" id="A0A8H6XXY3"/>
<accession>A0A8H6XXY3</accession>
<dbReference type="PROSITE" id="PS51257">
    <property type="entry name" value="PROKAR_LIPOPROTEIN"/>
    <property type="match status" value="1"/>
</dbReference>
<evidence type="ECO:0000256" key="1">
    <source>
        <dbReference type="ARBA" id="ARBA00022741"/>
    </source>
</evidence>
<keyword evidence="5" id="KW-1185">Reference proteome</keyword>
<keyword evidence="4" id="KW-0418">Kinase</keyword>
<keyword evidence="1" id="KW-0547">Nucleotide-binding</keyword>
<name>A0A8H6XXY3_9AGAR</name>
<feature type="domain" description="GHMP kinase C-terminal" evidence="3">
    <location>
        <begin position="36"/>
        <end position="107"/>
    </location>
</feature>
<proteinExistence type="predicted"/>
<comment type="caution">
    <text evidence="4">The sequence shown here is derived from an EMBL/GenBank/DDBJ whole genome shotgun (WGS) entry which is preliminary data.</text>
</comment>
<dbReference type="EMBL" id="JACAZI010000011">
    <property type="protein sequence ID" value="KAF7348794.1"/>
    <property type="molecule type" value="Genomic_DNA"/>
</dbReference>
<keyword evidence="4" id="KW-0808">Transferase</keyword>
<dbReference type="InterPro" id="IPR036554">
    <property type="entry name" value="GHMP_kinase_C_sf"/>
</dbReference>
<dbReference type="SUPFAM" id="SSF55060">
    <property type="entry name" value="GHMP Kinase, C-terminal domain"/>
    <property type="match status" value="1"/>
</dbReference>
<dbReference type="PANTHER" id="PTHR10457">
    <property type="entry name" value="MEVALONATE KINASE/GALACTOKINASE"/>
    <property type="match status" value="1"/>
</dbReference>
<dbReference type="Pfam" id="PF08544">
    <property type="entry name" value="GHMP_kinases_C"/>
    <property type="match status" value="1"/>
</dbReference>
<evidence type="ECO:0000256" key="2">
    <source>
        <dbReference type="ARBA" id="ARBA00022840"/>
    </source>
</evidence>
<dbReference type="GO" id="GO:0005524">
    <property type="term" value="F:ATP binding"/>
    <property type="evidence" value="ECO:0007669"/>
    <property type="project" value="UniProtKB-KW"/>
</dbReference>
<gene>
    <name evidence="4" type="ORF">MVEN_01399100</name>
</gene>
<protein>
    <submittedName>
        <fullName evidence="4">GHMP-kinases-C domain-containing protein</fullName>
    </submittedName>
</protein>
<dbReference type="Gene3D" id="3.30.70.890">
    <property type="entry name" value="GHMP kinase, C-terminal domain"/>
    <property type="match status" value="1"/>
</dbReference>
<evidence type="ECO:0000313" key="4">
    <source>
        <dbReference type="EMBL" id="KAF7348794.1"/>
    </source>
</evidence>
<keyword evidence="2" id="KW-0067">ATP-binding</keyword>
<sequence length="168" mass="18095">MRSTSTLGHFACYSSASCASTLRPLARAWEGNLAVLKQLGQMMNESQTSCAGDFECSCKELDQLTQLVHNAGAYGSWLMGAGWGGCTVSLVPESEVDSFIKKVSETYLPSGGGDGGRCGLRSRRRRYQCQRAPTFTTTPLSLCPHCLHAFVPTRATATASWSPCRSLT</sequence>
<dbReference type="Proteomes" id="UP000620124">
    <property type="component" value="Unassembled WGS sequence"/>
</dbReference>
<dbReference type="OrthoDB" id="3241010at2759"/>
<dbReference type="GO" id="GO:0006012">
    <property type="term" value="P:galactose metabolic process"/>
    <property type="evidence" value="ECO:0007669"/>
    <property type="project" value="TreeGrafter"/>
</dbReference>
<dbReference type="GO" id="GO:0004335">
    <property type="term" value="F:galactokinase activity"/>
    <property type="evidence" value="ECO:0007669"/>
    <property type="project" value="TreeGrafter"/>
</dbReference>